<comment type="caution">
    <text evidence="17">The sequence shown here is derived from an EMBL/GenBank/DDBJ whole genome shotgun (WGS) entry which is preliminary data.</text>
</comment>
<dbReference type="Proteomes" id="UP000234328">
    <property type="component" value="Unassembled WGS sequence"/>
</dbReference>
<evidence type="ECO:0000256" key="3">
    <source>
        <dbReference type="ARBA" id="ARBA00008750"/>
    </source>
</evidence>
<comment type="subcellular location">
    <subcellularLocation>
        <location evidence="1">Peroxisome</location>
    </subcellularLocation>
</comment>
<evidence type="ECO:0000256" key="1">
    <source>
        <dbReference type="ARBA" id="ARBA00004275"/>
    </source>
</evidence>
<keyword evidence="8" id="KW-0443">Lipid metabolism</keyword>
<feature type="domain" description="3-hydroxyacyl-CoA dehydrogenase NAD binding" evidence="16">
    <location>
        <begin position="296"/>
        <end position="473"/>
    </location>
</feature>
<comment type="pathway">
    <text evidence="2">Lipid metabolism; fatty acid beta-oxidation.</text>
</comment>
<dbReference type="PANTHER" id="PTHR23309:SF51">
    <property type="entry name" value="3-HYDROXYACYL-COA DEHYDROGENASE-RELATED"/>
    <property type="match status" value="1"/>
</dbReference>
<keyword evidence="6" id="KW-0560">Oxidoreductase</keyword>
<evidence type="ECO:0000256" key="4">
    <source>
        <dbReference type="ARBA" id="ARBA00022832"/>
    </source>
</evidence>
<dbReference type="InterPro" id="IPR036291">
    <property type="entry name" value="NAD(P)-bd_dom_sf"/>
</dbReference>
<keyword evidence="10" id="KW-0413">Isomerase</keyword>
<dbReference type="EMBL" id="PDNV01000004">
    <property type="protein sequence ID" value="PLC54437.1"/>
    <property type="molecule type" value="Genomic_DNA"/>
</dbReference>
<feature type="domain" description="3-hydroxyacyl-CoA dehydrogenase C-terminal" evidence="15">
    <location>
        <begin position="477"/>
        <end position="570"/>
    </location>
</feature>
<dbReference type="SUPFAM" id="SSF52096">
    <property type="entry name" value="ClpP/crotonase"/>
    <property type="match status" value="1"/>
</dbReference>
<gene>
    <name evidence="17" type="ORF">CR155_06560</name>
</gene>
<evidence type="ECO:0000256" key="11">
    <source>
        <dbReference type="ARBA" id="ARBA00023239"/>
    </source>
</evidence>
<accession>A0A2N4UHD0</accession>
<evidence type="ECO:0000256" key="8">
    <source>
        <dbReference type="ARBA" id="ARBA00023098"/>
    </source>
</evidence>
<dbReference type="RefSeq" id="WP_102069206.1">
    <property type="nucleotide sequence ID" value="NZ_PDNV01000004.1"/>
</dbReference>
<dbReference type="FunFam" id="3.40.50.720:FF:000009">
    <property type="entry name" value="Fatty oxidation complex, alpha subunit"/>
    <property type="match status" value="1"/>
</dbReference>
<dbReference type="PANTHER" id="PTHR23309">
    <property type="entry name" value="3-HYDROXYACYL-COA DEHYROGENASE"/>
    <property type="match status" value="1"/>
</dbReference>
<organism evidence="17 18">
    <name type="scientific">Pollutimonas nitritireducens</name>
    <dbReference type="NCBI Taxonomy" id="2045209"/>
    <lineage>
        <taxon>Bacteria</taxon>
        <taxon>Pseudomonadati</taxon>
        <taxon>Pseudomonadota</taxon>
        <taxon>Betaproteobacteria</taxon>
        <taxon>Burkholderiales</taxon>
        <taxon>Alcaligenaceae</taxon>
        <taxon>Pollutimonas</taxon>
    </lineage>
</organism>
<dbReference type="FunFam" id="1.10.1040.50:FF:000006">
    <property type="entry name" value="Peroxisomal bifunctional enzyme"/>
    <property type="match status" value="1"/>
</dbReference>
<evidence type="ECO:0000313" key="18">
    <source>
        <dbReference type="Proteomes" id="UP000234328"/>
    </source>
</evidence>
<keyword evidence="18" id="KW-1185">Reference proteome</keyword>
<evidence type="ECO:0000256" key="12">
    <source>
        <dbReference type="ARBA" id="ARBA00023268"/>
    </source>
</evidence>
<keyword evidence="12" id="KW-0511">Multifunctional enzyme</keyword>
<keyword evidence="5" id="KW-0442">Lipid degradation</keyword>
<feature type="domain" description="3-hydroxyacyl-CoA dehydrogenase C-terminal" evidence="15">
    <location>
        <begin position="606"/>
        <end position="691"/>
    </location>
</feature>
<dbReference type="GO" id="GO:0016853">
    <property type="term" value="F:isomerase activity"/>
    <property type="evidence" value="ECO:0007669"/>
    <property type="project" value="UniProtKB-KW"/>
</dbReference>
<evidence type="ECO:0000256" key="7">
    <source>
        <dbReference type="ARBA" id="ARBA00023027"/>
    </source>
</evidence>
<evidence type="ECO:0000256" key="13">
    <source>
        <dbReference type="ARBA" id="ARBA00049556"/>
    </source>
</evidence>
<protein>
    <submittedName>
        <fullName evidence="17">3-hydroxyacyl-CoA dehydrogenase</fullName>
    </submittedName>
</protein>
<evidence type="ECO:0000256" key="14">
    <source>
        <dbReference type="RuleBase" id="RU003707"/>
    </source>
</evidence>
<keyword evidence="4" id="KW-0276">Fatty acid metabolism</keyword>
<dbReference type="InterPro" id="IPR006176">
    <property type="entry name" value="3-OHacyl-CoA_DH_NAD-bd"/>
</dbReference>
<keyword evidence="11" id="KW-0456">Lyase</keyword>
<dbReference type="SUPFAM" id="SSF48179">
    <property type="entry name" value="6-phosphogluconate dehydrogenase C-terminal domain-like"/>
    <property type="match status" value="2"/>
</dbReference>
<dbReference type="InterPro" id="IPR006108">
    <property type="entry name" value="3HC_DH_C"/>
</dbReference>
<dbReference type="InterPro" id="IPR008927">
    <property type="entry name" value="6-PGluconate_DH-like_C_sf"/>
</dbReference>
<dbReference type="InterPro" id="IPR001753">
    <property type="entry name" value="Enoyl-CoA_hydra/iso"/>
</dbReference>
<proteinExistence type="inferred from homology"/>
<dbReference type="Pfam" id="PF00725">
    <property type="entry name" value="3HCDH"/>
    <property type="match status" value="2"/>
</dbReference>
<dbReference type="InterPro" id="IPR029045">
    <property type="entry name" value="ClpP/crotonase-like_dom_sf"/>
</dbReference>
<dbReference type="PROSITE" id="PS00166">
    <property type="entry name" value="ENOYL_COA_HYDRATASE"/>
    <property type="match status" value="1"/>
</dbReference>
<evidence type="ECO:0000256" key="2">
    <source>
        <dbReference type="ARBA" id="ARBA00005005"/>
    </source>
</evidence>
<dbReference type="Gene3D" id="1.10.1040.50">
    <property type="match status" value="1"/>
</dbReference>
<dbReference type="Pfam" id="PF00378">
    <property type="entry name" value="ECH_1"/>
    <property type="match status" value="1"/>
</dbReference>
<comment type="catalytic activity">
    <reaction evidence="13">
        <text>a (3S)-3-hydroxyacyl-CoA + NAD(+) = a 3-oxoacyl-CoA + NADH + H(+)</text>
        <dbReference type="Rhea" id="RHEA:22432"/>
        <dbReference type="ChEBI" id="CHEBI:15378"/>
        <dbReference type="ChEBI" id="CHEBI:57318"/>
        <dbReference type="ChEBI" id="CHEBI:57540"/>
        <dbReference type="ChEBI" id="CHEBI:57945"/>
        <dbReference type="ChEBI" id="CHEBI:90726"/>
        <dbReference type="EC" id="1.1.1.35"/>
    </reaction>
</comment>
<dbReference type="GO" id="GO:0003857">
    <property type="term" value="F:(3S)-3-hydroxyacyl-CoA dehydrogenase (NAD+) activity"/>
    <property type="evidence" value="ECO:0007669"/>
    <property type="project" value="UniProtKB-EC"/>
</dbReference>
<dbReference type="CDD" id="cd06558">
    <property type="entry name" value="crotonase-like"/>
    <property type="match status" value="1"/>
</dbReference>
<keyword evidence="7" id="KW-0520">NAD</keyword>
<sequence>MIASQTATFPQGAVAVLTIDNPPVNGIGSGVRVALGKALEEAIANPMIKGIVLTGSGSFFSCGADIREFNTPKSRQEPSLRAIIEQLENSPKPTVAAIHGAALGGGLELALGCHYRIAQAKSSFGLPEVKLGILPGAGGTQRLPRLIGIGPALEMVAGGDSIDASKAQSLGLIERLVQTDLVPQACELALEASIRTEGLPRLSRAPIGATADSKVFDEARKLAGRRYRGCIAPLECIACVEKTLTSDLDEGLAFERERFQFLVNGDQSKAQRHLFFAERAAMKPPKVEAKLTPIRKVGVVGAGTMGTGIAMSIANAGISVVMIERDQAGLDHGWEVIKGNYASSVSRGKLSDSDVKARLALISRSLDYAALADVDLVIEAAFEDMGVKKEIFSRLDAVCKPDTILASNTSRLDINDLAASTSRPSKVIGTHFFSPANVMRLLEVVQGTRTATDVIGSLFAFARKLGKIPVLVGVCDGFVGNRMVSPYTREAHFLLEEGATPEQVDSALRRFGMAMGPLQMGDMAGLDISWAARKRMAPTRPAHIRYSKVADTICELGRLGQKTGAGFYRYESGSRTPISDPAIDVLIAECAREAGVERREITDVEIIQRTMYALVNEGARILQEGIAQRASDIDVIYVAGYGFPAFRGGPMFYADTVGLPEVLATIERFHDRHGELWAPAPLLKELVENGRSFADL</sequence>
<comment type="similarity">
    <text evidence="3">In the N-terminal section; belongs to the enoyl-CoA hydratase/isomerase family.</text>
</comment>
<dbReference type="AlphaFoldDB" id="A0A2N4UHD0"/>
<comment type="similarity">
    <text evidence="14">Belongs to the enoyl-CoA hydratase/isomerase family.</text>
</comment>
<dbReference type="GO" id="GO:0070403">
    <property type="term" value="F:NAD+ binding"/>
    <property type="evidence" value="ECO:0007669"/>
    <property type="project" value="InterPro"/>
</dbReference>
<evidence type="ECO:0000259" key="16">
    <source>
        <dbReference type="Pfam" id="PF02737"/>
    </source>
</evidence>
<dbReference type="GO" id="GO:0004300">
    <property type="term" value="F:enoyl-CoA hydratase activity"/>
    <property type="evidence" value="ECO:0007669"/>
    <property type="project" value="UniProtKB-ARBA"/>
</dbReference>
<dbReference type="Pfam" id="PF02737">
    <property type="entry name" value="3HCDH_N"/>
    <property type="match status" value="1"/>
</dbReference>
<dbReference type="Gene3D" id="3.90.226.10">
    <property type="entry name" value="2-enoyl-CoA Hydratase, Chain A, domain 1"/>
    <property type="match status" value="1"/>
</dbReference>
<keyword evidence="9" id="KW-0576">Peroxisome</keyword>
<evidence type="ECO:0000256" key="9">
    <source>
        <dbReference type="ARBA" id="ARBA00023140"/>
    </source>
</evidence>
<dbReference type="OrthoDB" id="5287258at2"/>
<dbReference type="InterPro" id="IPR018376">
    <property type="entry name" value="Enoyl-CoA_hyd/isom_CS"/>
</dbReference>
<dbReference type="UniPathway" id="UPA00659"/>
<evidence type="ECO:0000259" key="15">
    <source>
        <dbReference type="Pfam" id="PF00725"/>
    </source>
</evidence>
<dbReference type="SUPFAM" id="SSF51735">
    <property type="entry name" value="NAD(P)-binding Rossmann-fold domains"/>
    <property type="match status" value="1"/>
</dbReference>
<reference evidence="17 18" key="1">
    <citation type="submission" date="2017-10" db="EMBL/GenBank/DDBJ databases">
        <title>Two draft genome sequences of Pusillimonas sp. strains isolated from a nitrate- and radionuclide-contaminated groundwater in Russia.</title>
        <authorList>
            <person name="Grouzdev D.S."/>
            <person name="Tourova T.P."/>
            <person name="Goeva M.A."/>
            <person name="Babich T.L."/>
            <person name="Sokolova D.S."/>
            <person name="Abdullin R."/>
            <person name="Poltaraus A.B."/>
            <person name="Toshchakov S.V."/>
            <person name="Nazina T.N."/>
        </authorList>
    </citation>
    <scope>NUCLEOTIDE SEQUENCE [LARGE SCALE GENOMIC DNA]</scope>
    <source>
        <strain evidence="17 18">JR1/69-2-13</strain>
    </source>
</reference>
<evidence type="ECO:0000256" key="10">
    <source>
        <dbReference type="ARBA" id="ARBA00023235"/>
    </source>
</evidence>
<evidence type="ECO:0000313" key="17">
    <source>
        <dbReference type="EMBL" id="PLC54437.1"/>
    </source>
</evidence>
<evidence type="ECO:0000256" key="5">
    <source>
        <dbReference type="ARBA" id="ARBA00022963"/>
    </source>
</evidence>
<dbReference type="Gene3D" id="3.40.50.720">
    <property type="entry name" value="NAD(P)-binding Rossmann-like Domain"/>
    <property type="match status" value="1"/>
</dbReference>
<evidence type="ECO:0000256" key="6">
    <source>
        <dbReference type="ARBA" id="ARBA00023002"/>
    </source>
</evidence>
<name>A0A2N4UHD0_9BURK</name>
<dbReference type="GO" id="GO:0006635">
    <property type="term" value="P:fatty acid beta-oxidation"/>
    <property type="evidence" value="ECO:0007669"/>
    <property type="project" value="UniProtKB-UniPathway"/>
</dbReference>